<dbReference type="GO" id="GO:0048544">
    <property type="term" value="P:recognition of pollen"/>
    <property type="evidence" value="ECO:0007669"/>
    <property type="project" value="InterPro"/>
</dbReference>
<keyword evidence="11" id="KW-0677">Repeat</keyword>
<evidence type="ECO:0000256" key="17">
    <source>
        <dbReference type="ARBA" id="ARBA00023136"/>
    </source>
</evidence>
<dbReference type="GO" id="GO:0005537">
    <property type="term" value="F:D-mannose binding"/>
    <property type="evidence" value="ECO:0007669"/>
    <property type="project" value="UniProtKB-KW"/>
</dbReference>
<keyword evidence="15" id="KW-1133">Transmembrane helix</keyword>
<feature type="binding site" evidence="25">
    <location>
        <position position="548"/>
    </location>
    <ligand>
        <name>ATP</name>
        <dbReference type="ChEBI" id="CHEBI:30616"/>
    </ligand>
</feature>
<dbReference type="CDD" id="cd01098">
    <property type="entry name" value="PAN_AP_plant"/>
    <property type="match status" value="1"/>
</dbReference>
<dbReference type="Pfam" id="PF00954">
    <property type="entry name" value="S_locus_glycop"/>
    <property type="match status" value="1"/>
</dbReference>
<keyword evidence="3 23" id="KW-0723">Serine/threonine-protein kinase</keyword>
<gene>
    <name evidence="31" type="ORF">SI8410_04005266</name>
</gene>
<dbReference type="InterPro" id="IPR036426">
    <property type="entry name" value="Bulb-type_lectin_dom_sf"/>
</dbReference>
<comment type="catalytic activity">
    <reaction evidence="22 23">
        <text>L-seryl-[protein] + ATP = O-phospho-L-seryl-[protein] + ADP + H(+)</text>
        <dbReference type="Rhea" id="RHEA:17989"/>
        <dbReference type="Rhea" id="RHEA-COMP:9863"/>
        <dbReference type="Rhea" id="RHEA-COMP:11604"/>
        <dbReference type="ChEBI" id="CHEBI:15378"/>
        <dbReference type="ChEBI" id="CHEBI:29999"/>
        <dbReference type="ChEBI" id="CHEBI:30616"/>
        <dbReference type="ChEBI" id="CHEBI:83421"/>
        <dbReference type="ChEBI" id="CHEBI:456216"/>
        <dbReference type="EC" id="2.7.11.1"/>
    </reaction>
</comment>
<evidence type="ECO:0000256" key="12">
    <source>
        <dbReference type="ARBA" id="ARBA00022741"/>
    </source>
</evidence>
<dbReference type="PIRSF" id="PIRSF000641">
    <property type="entry name" value="SRK"/>
    <property type="match status" value="1"/>
</dbReference>
<dbReference type="InterPro" id="IPR001245">
    <property type="entry name" value="Ser-Thr/Tyr_kinase_cat_dom"/>
</dbReference>
<evidence type="ECO:0000256" key="18">
    <source>
        <dbReference type="ARBA" id="ARBA00023157"/>
    </source>
</evidence>
<evidence type="ECO:0000256" key="13">
    <source>
        <dbReference type="ARBA" id="ARBA00022777"/>
    </source>
</evidence>
<evidence type="ECO:0000259" key="29">
    <source>
        <dbReference type="PROSITE" id="PS50927"/>
    </source>
</evidence>
<evidence type="ECO:0000256" key="15">
    <source>
        <dbReference type="ARBA" id="ARBA00022989"/>
    </source>
</evidence>
<evidence type="ECO:0000256" key="26">
    <source>
        <dbReference type="SAM" id="SignalP"/>
    </source>
</evidence>
<dbReference type="FunFam" id="1.10.510.10:FF:000060">
    <property type="entry name" value="G-type lectin S-receptor-like serine/threonine-protein kinase"/>
    <property type="match status" value="1"/>
</dbReference>
<evidence type="ECO:0000256" key="4">
    <source>
        <dbReference type="ARBA" id="ARBA00022536"/>
    </source>
</evidence>
<dbReference type="InterPro" id="IPR003609">
    <property type="entry name" value="Pan_app"/>
</dbReference>
<dbReference type="SMART" id="SM00108">
    <property type="entry name" value="B_lectin"/>
    <property type="match status" value="1"/>
</dbReference>
<reference evidence="31" key="1">
    <citation type="submission" date="2020-02" db="EMBL/GenBank/DDBJ databases">
        <authorList>
            <person name="Scholz U."/>
            <person name="Mascher M."/>
            <person name="Fiebig A."/>
        </authorList>
    </citation>
    <scope>NUCLEOTIDE SEQUENCE</scope>
</reference>
<dbReference type="PROSITE" id="PS00107">
    <property type="entry name" value="PROTEIN_KINASE_ATP"/>
    <property type="match status" value="1"/>
</dbReference>
<evidence type="ECO:0000256" key="16">
    <source>
        <dbReference type="ARBA" id="ARBA00023035"/>
    </source>
</evidence>
<dbReference type="InterPro" id="IPR024171">
    <property type="entry name" value="SRK-like_kinase"/>
</dbReference>
<dbReference type="Gene3D" id="3.30.200.20">
    <property type="entry name" value="Phosphorylase Kinase, domain 1"/>
    <property type="match status" value="1"/>
</dbReference>
<dbReference type="InterPro" id="IPR000742">
    <property type="entry name" value="EGF"/>
</dbReference>
<keyword evidence="20" id="KW-0325">Glycoprotein</keyword>
<dbReference type="EMBL" id="LR746267">
    <property type="protein sequence ID" value="CAA7394605.1"/>
    <property type="molecule type" value="Genomic_DNA"/>
</dbReference>
<keyword evidence="7 23" id="KW-0808">Transferase</keyword>
<protein>
    <recommendedName>
        <fullName evidence="23">Receptor-like serine/threonine-protein kinase</fullName>
        <ecNumber evidence="23">2.7.11.1</ecNumber>
    </recommendedName>
</protein>
<evidence type="ECO:0000256" key="5">
    <source>
        <dbReference type="ARBA" id="ARBA00022546"/>
    </source>
</evidence>
<dbReference type="Gene3D" id="1.10.510.10">
    <property type="entry name" value="Transferase(Phosphotransferase) domain 1"/>
    <property type="match status" value="1"/>
</dbReference>
<dbReference type="InterPro" id="IPR000858">
    <property type="entry name" value="S_locus_glycoprot_dom"/>
</dbReference>
<dbReference type="FunFam" id="2.90.10.10:FF:000009">
    <property type="entry name" value="Receptor-like serine/threonine-protein kinase SD1-8"/>
    <property type="match status" value="1"/>
</dbReference>
<keyword evidence="13 23" id="KW-0418">Kinase</keyword>
<keyword evidence="12 23" id="KW-0547">Nucleotide-binding</keyword>
<sequence length="830" mass="91105">MVPISLSLFLIFLSSILLRPLDGAGDRLRAGESSGLNQTIVSAGRIFALGFFSPGNSSGDWYAGIWYNNLPTKTVVWVANREAPLRDPGGAAIGVTREGNLAVRDGRGRSLWSTNLTRDPDNSTGAAVAVLLDSGNLVLRRWDTASDPPLWQSFDHPTHTLLPGMKLRLNFTSGEATRLRSWRGAADPSAGDFVFTLEGRWGLEPYVFKGEEIHWRGPMWLGIPLFPLQLGDVNSRYLQSVYATDQEIYYNYSMIESSLLVRYVLDHSGTYSFRVWDDGAAAWNSIGTTPTRPCDFFNLCGGAASCDSSGQSPLCRCLNGFDPSAPEEWAKGNFTGGCVRRRRLLCDGTDRYTKIGGLKLPDRYSVAWNLSLSQCEASCSAACNCSAFSHTNFSTFNLTGSRCLTWFGDMVDLVQIPLLSQDLYVRLSAAQLDGDPPADDSPSGKNQAVIRIALPIAVSTGVLLMGACCYCAARKLKSRGKSDGGNLLRLEEIRLNDALGSEKGVPMVDLKSVRAATENFSISNQLGEGGFGAVYKGKLKSGEAVAVKRLSRASKQGCEEFANEVLLIAKLQHRNLVRLLGWCSHGDERILIYEFMPNKSLDHIIFDSTRSAELSWERRFGIIRGVADGLLYLHQHSRMRVIHRDMKTNNILLDGEMNPKISDFGLARIFEMNQMEANTARVVGTYGYMSPEYAMDGVFSEKSDVFSFGVIVLEIVTGKRSTGFYHYKNSLNLLGYAWQIWEEGRALELLDPTVDSRFEAGDVVKCIHLGLLCIQEYAADRPTMAAVVSCLAGEGGCGSLAAPKQPAFAIGRESNPLLPLSIHHRSEGRS</sequence>
<evidence type="ECO:0000256" key="9">
    <source>
        <dbReference type="ARBA" id="ARBA00022729"/>
    </source>
</evidence>
<feature type="domain" description="EGF-like" evidence="28">
    <location>
        <begin position="290"/>
        <end position="327"/>
    </location>
</feature>
<keyword evidence="5" id="KW-0348">Hemagglutinin</keyword>
<accession>A0A7I8KC81</accession>
<comment type="subcellular location">
    <subcellularLocation>
        <location evidence="1">Cell membrane</location>
        <topology evidence="1">Single-pass type I membrane protein</topology>
    </subcellularLocation>
</comment>
<evidence type="ECO:0000259" key="27">
    <source>
        <dbReference type="PROSITE" id="PS50011"/>
    </source>
</evidence>
<dbReference type="Gene3D" id="2.90.10.10">
    <property type="entry name" value="Bulb-type lectin domain"/>
    <property type="match status" value="1"/>
</dbReference>
<keyword evidence="6" id="KW-0597">Phosphoprotein</keyword>
<dbReference type="SUPFAM" id="SSF56112">
    <property type="entry name" value="Protein kinase-like (PK-like)"/>
    <property type="match status" value="1"/>
</dbReference>
<keyword evidence="32" id="KW-1185">Reference proteome</keyword>
<organism evidence="31 32">
    <name type="scientific">Spirodela intermedia</name>
    <name type="common">Intermediate duckweed</name>
    <dbReference type="NCBI Taxonomy" id="51605"/>
    <lineage>
        <taxon>Eukaryota</taxon>
        <taxon>Viridiplantae</taxon>
        <taxon>Streptophyta</taxon>
        <taxon>Embryophyta</taxon>
        <taxon>Tracheophyta</taxon>
        <taxon>Spermatophyta</taxon>
        <taxon>Magnoliopsida</taxon>
        <taxon>Liliopsida</taxon>
        <taxon>Araceae</taxon>
        <taxon>Lemnoideae</taxon>
        <taxon>Spirodela</taxon>
    </lineage>
</organism>
<keyword evidence="2" id="KW-1003">Cell membrane</keyword>
<keyword evidence="17" id="KW-0472">Membrane</keyword>
<dbReference type="FunFam" id="3.30.200.20:FF:000195">
    <property type="entry name" value="G-type lectin S-receptor-like serine/threonine-protein kinase"/>
    <property type="match status" value="1"/>
</dbReference>
<dbReference type="CDD" id="cd00028">
    <property type="entry name" value="B_lectin"/>
    <property type="match status" value="1"/>
</dbReference>
<feature type="signal peptide" evidence="26">
    <location>
        <begin position="1"/>
        <end position="23"/>
    </location>
</feature>
<evidence type="ECO:0000256" key="7">
    <source>
        <dbReference type="ARBA" id="ARBA00022679"/>
    </source>
</evidence>
<dbReference type="PROSITE" id="PS50011">
    <property type="entry name" value="PROTEIN_KINASE_DOM"/>
    <property type="match status" value="1"/>
</dbReference>
<dbReference type="InterPro" id="IPR001480">
    <property type="entry name" value="Bulb-type_lectin_dom"/>
</dbReference>
<keyword evidence="4 24" id="KW-0245">EGF-like domain</keyword>
<evidence type="ECO:0000256" key="3">
    <source>
        <dbReference type="ARBA" id="ARBA00022527"/>
    </source>
</evidence>
<evidence type="ECO:0000256" key="21">
    <source>
        <dbReference type="ARBA" id="ARBA00047899"/>
    </source>
</evidence>
<feature type="chain" id="PRO_5029657481" description="Receptor-like serine/threonine-protein kinase" evidence="26">
    <location>
        <begin position="24"/>
        <end position="830"/>
    </location>
</feature>
<dbReference type="PROSITE" id="PS50927">
    <property type="entry name" value="BULB_LECTIN"/>
    <property type="match status" value="1"/>
</dbReference>
<dbReference type="CDD" id="cd14066">
    <property type="entry name" value="STKc_IRAK"/>
    <property type="match status" value="1"/>
</dbReference>
<dbReference type="InterPro" id="IPR017441">
    <property type="entry name" value="Protein_kinase_ATP_BS"/>
</dbReference>
<feature type="domain" description="Apple" evidence="30">
    <location>
        <begin position="346"/>
        <end position="429"/>
    </location>
</feature>
<comment type="caution">
    <text evidence="24">Lacks conserved residue(s) required for the propagation of feature annotation.</text>
</comment>
<dbReference type="SMART" id="SM00220">
    <property type="entry name" value="S_TKc"/>
    <property type="match status" value="1"/>
</dbReference>
<dbReference type="GO" id="GO:0004674">
    <property type="term" value="F:protein serine/threonine kinase activity"/>
    <property type="evidence" value="ECO:0007669"/>
    <property type="project" value="UniProtKB-KW"/>
</dbReference>
<dbReference type="GO" id="GO:0005886">
    <property type="term" value="C:plasma membrane"/>
    <property type="evidence" value="ECO:0007669"/>
    <property type="project" value="UniProtKB-SubCell"/>
</dbReference>
<keyword evidence="14 23" id="KW-0067">ATP-binding</keyword>
<dbReference type="SUPFAM" id="SSF51110">
    <property type="entry name" value="alpha-D-mannose-specific plant lectins"/>
    <property type="match status" value="1"/>
</dbReference>
<evidence type="ECO:0000256" key="19">
    <source>
        <dbReference type="ARBA" id="ARBA00023170"/>
    </source>
</evidence>
<keyword evidence="18" id="KW-1015">Disulfide bond</keyword>
<evidence type="ECO:0000256" key="25">
    <source>
        <dbReference type="PROSITE-ProRule" id="PRU10141"/>
    </source>
</evidence>
<evidence type="ECO:0000313" key="32">
    <source>
        <dbReference type="Proteomes" id="UP000663760"/>
    </source>
</evidence>
<evidence type="ECO:0000256" key="20">
    <source>
        <dbReference type="ARBA" id="ARBA00023180"/>
    </source>
</evidence>
<dbReference type="InterPro" id="IPR011009">
    <property type="entry name" value="Kinase-like_dom_sf"/>
</dbReference>
<evidence type="ECO:0000259" key="28">
    <source>
        <dbReference type="PROSITE" id="PS50026"/>
    </source>
</evidence>
<dbReference type="Pfam" id="PF01453">
    <property type="entry name" value="B_lectin"/>
    <property type="match status" value="1"/>
</dbReference>
<dbReference type="OrthoDB" id="4062651at2759"/>
<keyword evidence="9 26" id="KW-0732">Signal</keyword>
<keyword evidence="16" id="KW-0465">Mannose-binding</keyword>
<evidence type="ECO:0000256" key="8">
    <source>
        <dbReference type="ARBA" id="ARBA00022692"/>
    </source>
</evidence>
<dbReference type="InterPro" id="IPR000719">
    <property type="entry name" value="Prot_kinase_dom"/>
</dbReference>
<evidence type="ECO:0000256" key="2">
    <source>
        <dbReference type="ARBA" id="ARBA00022475"/>
    </source>
</evidence>
<comment type="catalytic activity">
    <reaction evidence="21 23">
        <text>L-threonyl-[protein] + ATP = O-phospho-L-threonyl-[protein] + ADP + H(+)</text>
        <dbReference type="Rhea" id="RHEA:46608"/>
        <dbReference type="Rhea" id="RHEA-COMP:11060"/>
        <dbReference type="Rhea" id="RHEA-COMP:11605"/>
        <dbReference type="ChEBI" id="CHEBI:15378"/>
        <dbReference type="ChEBI" id="CHEBI:30013"/>
        <dbReference type="ChEBI" id="CHEBI:30616"/>
        <dbReference type="ChEBI" id="CHEBI:61977"/>
        <dbReference type="ChEBI" id="CHEBI:456216"/>
        <dbReference type="EC" id="2.7.11.1"/>
    </reaction>
</comment>
<keyword evidence="8" id="KW-0812">Transmembrane</keyword>
<evidence type="ECO:0000256" key="10">
    <source>
        <dbReference type="ARBA" id="ARBA00022734"/>
    </source>
</evidence>
<keyword evidence="10" id="KW-0430">Lectin</keyword>
<dbReference type="Pfam" id="PF08276">
    <property type="entry name" value="PAN_2"/>
    <property type="match status" value="1"/>
</dbReference>
<evidence type="ECO:0000256" key="1">
    <source>
        <dbReference type="ARBA" id="ARBA00004251"/>
    </source>
</evidence>
<dbReference type="SMART" id="SM00473">
    <property type="entry name" value="PAN_AP"/>
    <property type="match status" value="1"/>
</dbReference>
<dbReference type="AlphaFoldDB" id="A0A7I8KC81"/>
<dbReference type="InterPro" id="IPR008271">
    <property type="entry name" value="Ser/Thr_kinase_AS"/>
</dbReference>
<dbReference type="PANTHER" id="PTHR27002">
    <property type="entry name" value="RECEPTOR-LIKE SERINE/THREONINE-PROTEIN KINASE SD1-8"/>
    <property type="match status" value="1"/>
</dbReference>
<dbReference type="PROSITE" id="PS50026">
    <property type="entry name" value="EGF_3"/>
    <property type="match status" value="1"/>
</dbReference>
<comment type="similarity">
    <text evidence="23">Belongs to the protein kinase superfamily. Ser/Thr protein kinase family.</text>
</comment>
<dbReference type="GO" id="GO:0051707">
    <property type="term" value="P:response to other organism"/>
    <property type="evidence" value="ECO:0007669"/>
    <property type="project" value="UniProtKB-ARBA"/>
</dbReference>
<evidence type="ECO:0000256" key="24">
    <source>
        <dbReference type="PROSITE-ProRule" id="PRU00076"/>
    </source>
</evidence>
<dbReference type="PROSITE" id="PS50948">
    <property type="entry name" value="PAN"/>
    <property type="match status" value="1"/>
</dbReference>
<dbReference type="GO" id="GO:0005524">
    <property type="term" value="F:ATP binding"/>
    <property type="evidence" value="ECO:0007669"/>
    <property type="project" value="UniProtKB-UniRule"/>
</dbReference>
<evidence type="ECO:0000256" key="22">
    <source>
        <dbReference type="ARBA" id="ARBA00048679"/>
    </source>
</evidence>
<dbReference type="Proteomes" id="UP000663760">
    <property type="component" value="Chromosome 4"/>
</dbReference>
<proteinExistence type="inferred from homology"/>
<dbReference type="PANTHER" id="PTHR27002:SF616">
    <property type="entry name" value="RECEPTOR-LIKE SERINE_THREONINE-PROTEIN KINASE"/>
    <property type="match status" value="1"/>
</dbReference>
<evidence type="ECO:0000256" key="23">
    <source>
        <dbReference type="PIRNR" id="PIRNR000641"/>
    </source>
</evidence>
<dbReference type="EC" id="2.7.11.1" evidence="23"/>
<feature type="domain" description="Protein kinase" evidence="27">
    <location>
        <begin position="520"/>
        <end position="808"/>
    </location>
</feature>
<keyword evidence="19" id="KW-0675">Receptor</keyword>
<evidence type="ECO:0000256" key="11">
    <source>
        <dbReference type="ARBA" id="ARBA00022737"/>
    </source>
</evidence>
<evidence type="ECO:0000259" key="30">
    <source>
        <dbReference type="PROSITE" id="PS50948"/>
    </source>
</evidence>
<evidence type="ECO:0000313" key="31">
    <source>
        <dbReference type="EMBL" id="CAA7394605.1"/>
    </source>
</evidence>
<feature type="domain" description="Bulb-type lectin" evidence="29">
    <location>
        <begin position="25"/>
        <end position="152"/>
    </location>
</feature>
<dbReference type="PROSITE" id="PS00108">
    <property type="entry name" value="PROTEIN_KINASE_ST"/>
    <property type="match status" value="1"/>
</dbReference>
<name>A0A7I8KC81_SPIIN</name>
<dbReference type="Pfam" id="PF07714">
    <property type="entry name" value="PK_Tyr_Ser-Thr"/>
    <property type="match status" value="1"/>
</dbReference>
<evidence type="ECO:0000256" key="14">
    <source>
        <dbReference type="ARBA" id="ARBA00022840"/>
    </source>
</evidence>
<evidence type="ECO:0000256" key="6">
    <source>
        <dbReference type="ARBA" id="ARBA00022553"/>
    </source>
</evidence>